<sequence>MIQLLKKLYSMCKCTRVKMQGYFLQSAINDYFKCIFNFSITPYYSYSPSVDGCQDCMASRCAKFRPSGRFDVNKITVLCYYFYLKSRKKHSLRHYKTNFDSR</sequence>
<proteinExistence type="predicted"/>
<dbReference type="EMBL" id="AB291191">
    <property type="protein sequence ID" value="BAF45694.1"/>
    <property type="molecule type" value="Genomic_DNA"/>
</dbReference>
<protein>
    <submittedName>
        <fullName evidence="1">C15.1</fullName>
    </submittedName>
</protein>
<evidence type="ECO:0000313" key="2">
    <source>
        <dbReference type="Proteomes" id="UP000204242"/>
    </source>
</evidence>
<organism evidence="1 2">
    <name type="scientific">Ichnoviriform fugitivi</name>
    <dbReference type="NCBI Taxonomy" id="265522"/>
    <lineage>
        <taxon>Viruses</taxon>
        <taxon>Viruses incertae sedis</taxon>
        <taxon>Polydnaviriformidae</taxon>
        <taxon>Ichnoviriform</taxon>
    </lineage>
</organism>
<accession>A2Q0H9</accession>
<dbReference type="KEGG" id="vg:5076339"/>
<dbReference type="RefSeq" id="YP_001031290.1">
    <property type="nucleotide sequence ID" value="NC_008982.1"/>
</dbReference>
<evidence type="ECO:0000313" key="1">
    <source>
        <dbReference type="EMBL" id="BAF45694.1"/>
    </source>
</evidence>
<reference evidence="1 2" key="1">
    <citation type="journal article" date="2007" name="Virology">
        <title>Shared and species-specific features among ichnovirus genomes.</title>
        <authorList>
            <person name="Tanaka K."/>
            <person name="Lapointe R."/>
            <person name="Barney W.E."/>
            <person name="Makkay A.M."/>
            <person name="Stoltz D."/>
            <person name="Cusson M."/>
            <person name="Webb B.A."/>
        </authorList>
    </citation>
    <scope>NUCLEOTIDE SEQUENCE [LARGE SCALE GENOMIC DNA]</scope>
</reference>
<dbReference type="GeneID" id="5076339"/>
<name>A2Q0H9_9VIRU</name>
<dbReference type="Proteomes" id="UP000204242">
    <property type="component" value="Genome"/>
</dbReference>